<proteinExistence type="inferred from homology"/>
<keyword evidence="7" id="KW-0121">Carboxypeptidase</keyword>
<evidence type="ECO:0000256" key="3">
    <source>
        <dbReference type="ARBA" id="ARBA00022729"/>
    </source>
</evidence>
<keyword evidence="3" id="KW-0732">Signal</keyword>
<dbReference type="AlphaFoldDB" id="A0A2U1Q537"/>
<keyword evidence="5" id="KW-0325">Glycoprotein</keyword>
<dbReference type="EMBL" id="PKPP01000411">
    <property type="protein sequence ID" value="PWA93097.1"/>
    <property type="molecule type" value="Genomic_DNA"/>
</dbReference>
<evidence type="ECO:0000256" key="2">
    <source>
        <dbReference type="ARBA" id="ARBA00022670"/>
    </source>
</evidence>
<keyword evidence="2" id="KW-0645">Protease</keyword>
<sequence length="878" mass="99575">MTTSGDSGVQRGGGGGVDLNSLQNPLYLHPSDGPGSLAIQEKLVGAQNYRSWRRSMEIGLSTKRKLGFIRGTVPRSPDPILSEQWETCNNIVISWLMASVSESIAKSIMFIGTAYEIWIQLEKRFALSNGSRKYKLNRETYDIVQSGQSISEYYTRMKCVWEELDSMNVLPRITSVNPEITAFLNAINTQKEEQRLFQFLNGLDEHYSAQRSQLLLSTPLPSVESACALLQQEESQREVFGRTLDSSVETTALYTKSENKDKCSICGYKWHPADKCWEKIGYPVWHYKYKQNQAKNKGKVMTKQGVNQLRKTVAAAVETSGHIMFTSKQFEQLMKSLPHFNTADMKYSADSDDELDNEFVAAQTQEPVPIPPPRRSSRSTTAPSWLQDYVTPNNPRANQVSVTHVKSQFQTFLHTPKVEAMRPLFQWFLLFVATFTTRNLAAPNRTPRLSPINPLLEDINKYYASGSNTSKTHFYNQTLDHFNYNPESYATFPQRYIVNSKWWGGADNNAPIFVYFGAEEDIEDDLGSIGFLTDNAPLFKALVVYLEHRFYGKSNPLGSMEKSLKNKNVRGYFSSAQALADYAEILVHLKKKLHAHHSPIIVIGGSYGGMLASWFRLKYPHIALGALASSAPLLYLDNITPQDGYYSIVTKDFRDVSKNCYTTIKKSWNDIDKVASQPNGLAVLSQKFKTCSRPLTNSSELKDYLYNTYATVAQYNAPPRYPTTQICEGIDRASNATDNILDRIFAGIVAYLPGRSCYNMTLAVSQTYIGWQWQTCSEIVVPIGITSNVSMFPRSPYDAQEFIQDFLKAVLPSVLRFRVLEDISKNILAIKTTKGSHCLDIQNSRETDPKWLVKQRNDEVKIISRWLRKYHQSLRIIK</sequence>
<dbReference type="InterPro" id="IPR029472">
    <property type="entry name" value="Copia-like_N"/>
</dbReference>
<keyword evidence="8" id="KW-1185">Reference proteome</keyword>
<dbReference type="Pfam" id="PF05577">
    <property type="entry name" value="Peptidase_S28"/>
    <property type="match status" value="1"/>
</dbReference>
<dbReference type="SUPFAM" id="SSF53474">
    <property type="entry name" value="alpha/beta-Hydrolases"/>
    <property type="match status" value="1"/>
</dbReference>
<dbReference type="Gene3D" id="3.40.50.1820">
    <property type="entry name" value="alpha/beta hydrolase"/>
    <property type="match status" value="2"/>
</dbReference>
<dbReference type="InterPro" id="IPR029058">
    <property type="entry name" value="AB_hydrolase_fold"/>
</dbReference>
<protein>
    <submittedName>
        <fullName evidence="7">Serine carboxypeptidase S28 family protein</fullName>
    </submittedName>
</protein>
<evidence type="ECO:0000313" key="7">
    <source>
        <dbReference type="EMBL" id="PWA93097.1"/>
    </source>
</evidence>
<dbReference type="GO" id="GO:0006508">
    <property type="term" value="P:proteolysis"/>
    <property type="evidence" value="ECO:0007669"/>
    <property type="project" value="UniProtKB-KW"/>
</dbReference>
<dbReference type="PANTHER" id="PTHR11010:SF96">
    <property type="entry name" value="LYSOSOMAL PRO-X CARBOXYPEPTIDASE-LIKE ISOFORM X1"/>
    <property type="match status" value="1"/>
</dbReference>
<organism evidence="7 8">
    <name type="scientific">Artemisia annua</name>
    <name type="common">Sweet wormwood</name>
    <dbReference type="NCBI Taxonomy" id="35608"/>
    <lineage>
        <taxon>Eukaryota</taxon>
        <taxon>Viridiplantae</taxon>
        <taxon>Streptophyta</taxon>
        <taxon>Embryophyta</taxon>
        <taxon>Tracheophyta</taxon>
        <taxon>Spermatophyta</taxon>
        <taxon>Magnoliopsida</taxon>
        <taxon>eudicotyledons</taxon>
        <taxon>Gunneridae</taxon>
        <taxon>Pentapetalae</taxon>
        <taxon>asterids</taxon>
        <taxon>campanulids</taxon>
        <taxon>Asterales</taxon>
        <taxon>Asteraceae</taxon>
        <taxon>Asteroideae</taxon>
        <taxon>Anthemideae</taxon>
        <taxon>Artemisiinae</taxon>
        <taxon>Artemisia</taxon>
    </lineage>
</organism>
<comment type="similarity">
    <text evidence="1">Belongs to the peptidase S28 family.</text>
</comment>
<dbReference type="GO" id="GO:0004180">
    <property type="term" value="F:carboxypeptidase activity"/>
    <property type="evidence" value="ECO:0007669"/>
    <property type="project" value="UniProtKB-KW"/>
</dbReference>
<evidence type="ECO:0000256" key="1">
    <source>
        <dbReference type="ARBA" id="ARBA00011079"/>
    </source>
</evidence>
<dbReference type="PANTHER" id="PTHR11010">
    <property type="entry name" value="PROTEASE S28 PRO-X CARBOXYPEPTIDASE-RELATED"/>
    <property type="match status" value="1"/>
</dbReference>
<dbReference type="Proteomes" id="UP000245207">
    <property type="component" value="Unassembled WGS sequence"/>
</dbReference>
<gene>
    <name evidence="7" type="ORF">CTI12_AA074060</name>
</gene>
<evidence type="ECO:0000313" key="8">
    <source>
        <dbReference type="Proteomes" id="UP000245207"/>
    </source>
</evidence>
<name>A0A2U1Q537_ARTAN</name>
<accession>A0A2U1Q537</accession>
<keyword evidence="4" id="KW-0378">Hydrolase</keyword>
<dbReference type="InterPro" id="IPR008758">
    <property type="entry name" value="Peptidase_S28"/>
</dbReference>
<dbReference type="OrthoDB" id="2130629at2759"/>
<evidence type="ECO:0000256" key="5">
    <source>
        <dbReference type="ARBA" id="ARBA00023180"/>
    </source>
</evidence>
<dbReference type="GO" id="GO:0070008">
    <property type="term" value="F:serine-type exopeptidase activity"/>
    <property type="evidence" value="ECO:0007669"/>
    <property type="project" value="InterPro"/>
</dbReference>
<dbReference type="STRING" id="35608.A0A2U1Q537"/>
<feature type="domain" description="Retrotransposon Copia-like N-terminal" evidence="6">
    <location>
        <begin position="29"/>
        <end position="73"/>
    </location>
</feature>
<evidence type="ECO:0000259" key="6">
    <source>
        <dbReference type="Pfam" id="PF14244"/>
    </source>
</evidence>
<dbReference type="Pfam" id="PF14244">
    <property type="entry name" value="Retrotran_gag_3"/>
    <property type="match status" value="1"/>
</dbReference>
<reference evidence="7 8" key="1">
    <citation type="journal article" date="2018" name="Mol. Plant">
        <title>The genome of Artemisia annua provides insight into the evolution of Asteraceae family and artemisinin biosynthesis.</title>
        <authorList>
            <person name="Shen Q."/>
            <person name="Zhang L."/>
            <person name="Liao Z."/>
            <person name="Wang S."/>
            <person name="Yan T."/>
            <person name="Shi P."/>
            <person name="Liu M."/>
            <person name="Fu X."/>
            <person name="Pan Q."/>
            <person name="Wang Y."/>
            <person name="Lv Z."/>
            <person name="Lu X."/>
            <person name="Zhang F."/>
            <person name="Jiang W."/>
            <person name="Ma Y."/>
            <person name="Chen M."/>
            <person name="Hao X."/>
            <person name="Li L."/>
            <person name="Tang Y."/>
            <person name="Lv G."/>
            <person name="Zhou Y."/>
            <person name="Sun X."/>
            <person name="Brodelius P.E."/>
            <person name="Rose J.K.C."/>
            <person name="Tang K."/>
        </authorList>
    </citation>
    <scope>NUCLEOTIDE SEQUENCE [LARGE SCALE GENOMIC DNA]</scope>
    <source>
        <strain evidence="8">cv. Huhao1</strain>
        <tissue evidence="7">Leaf</tissue>
    </source>
</reference>
<comment type="caution">
    <text evidence="7">The sequence shown here is derived from an EMBL/GenBank/DDBJ whole genome shotgun (WGS) entry which is preliminary data.</text>
</comment>
<evidence type="ECO:0000256" key="4">
    <source>
        <dbReference type="ARBA" id="ARBA00022801"/>
    </source>
</evidence>
<dbReference type="GO" id="GO:0008239">
    <property type="term" value="F:dipeptidyl-peptidase activity"/>
    <property type="evidence" value="ECO:0007669"/>
    <property type="project" value="TreeGrafter"/>
</dbReference>